<dbReference type="OrthoDB" id="9812586at2"/>
<dbReference type="Pfam" id="PF01025">
    <property type="entry name" value="GrpE"/>
    <property type="match status" value="1"/>
</dbReference>
<comment type="subunit">
    <text evidence="3">Homodimer.</text>
</comment>
<dbReference type="STRING" id="1168035.SAMN05444280_14036"/>
<protein>
    <recommendedName>
        <fullName evidence="3 4">Protein GrpE</fullName>
    </recommendedName>
    <alternativeName>
        <fullName evidence="3">HSP-70 cofactor</fullName>
    </alternativeName>
</protein>
<evidence type="ECO:0000256" key="6">
    <source>
        <dbReference type="SAM" id="MobiDB-lite"/>
    </source>
</evidence>
<feature type="compositionally biased region" description="Basic and acidic residues" evidence="6">
    <location>
        <begin position="23"/>
        <end position="66"/>
    </location>
</feature>
<dbReference type="Gene3D" id="3.90.20.20">
    <property type="match status" value="1"/>
</dbReference>
<evidence type="ECO:0000256" key="5">
    <source>
        <dbReference type="RuleBase" id="RU004478"/>
    </source>
</evidence>
<sequence>MAKENRNKTSEKEKAVKNQAAENEEKVTEEVGDEGVKEDNEEPRQKEEKKKNKKDKKEQKTEELEAKLDELSDKHLRLQAEFDNFRRRTIKEKTDLIKSGGEKVLSEILPVIDDFERAIHSMKEIPDDDAGKQGTLLIYSKFKDFLKQHNVKEIDALHQDFDVDYHEALTKIPAPEKKLKGKVVDVVQKGYTLNDKVIRFAKVVVGE</sequence>
<comment type="similarity">
    <text evidence="1 3 5">Belongs to the GrpE family.</text>
</comment>
<dbReference type="InterPro" id="IPR013805">
    <property type="entry name" value="GrpE_CC"/>
</dbReference>
<evidence type="ECO:0000256" key="4">
    <source>
        <dbReference type="RuleBase" id="RU000639"/>
    </source>
</evidence>
<dbReference type="SUPFAM" id="SSF58014">
    <property type="entry name" value="Coiled-coil domain of nucleotide exchange factor GrpE"/>
    <property type="match status" value="1"/>
</dbReference>
<dbReference type="PANTHER" id="PTHR21237">
    <property type="entry name" value="GRPE PROTEIN"/>
    <property type="match status" value="1"/>
</dbReference>
<dbReference type="GO" id="GO:0051082">
    <property type="term" value="F:unfolded protein binding"/>
    <property type="evidence" value="ECO:0007669"/>
    <property type="project" value="TreeGrafter"/>
</dbReference>
<comment type="function">
    <text evidence="3 4">Participates actively in the response to hyperosmotic and heat shock by preventing the aggregation of stress-denatured proteins, in association with DnaK and GrpE. It is the nucleotide exchange factor for DnaK and may function as a thermosensor. Unfolded proteins bind initially to DnaJ; upon interaction with the DnaJ-bound protein, DnaK hydrolyzes its bound ATP, resulting in the formation of a stable complex. GrpE releases ADP from DnaK; ATP binding to DnaK triggers the release of the substrate protein, thus completing the reaction cycle. Several rounds of ATP-dependent interactions between DnaJ, DnaK and GrpE are required for fully efficient folding.</text>
</comment>
<evidence type="ECO:0000313" key="7">
    <source>
        <dbReference type="EMBL" id="SHJ92292.1"/>
    </source>
</evidence>
<keyword evidence="2 3" id="KW-0143">Chaperone</keyword>
<dbReference type="GO" id="GO:0042803">
    <property type="term" value="F:protein homodimerization activity"/>
    <property type="evidence" value="ECO:0007669"/>
    <property type="project" value="InterPro"/>
</dbReference>
<reference evidence="7 8" key="1">
    <citation type="submission" date="2016-11" db="EMBL/GenBank/DDBJ databases">
        <authorList>
            <person name="Jaros S."/>
            <person name="Januszkiewicz K."/>
            <person name="Wedrychowicz H."/>
        </authorList>
    </citation>
    <scope>NUCLEOTIDE SEQUENCE [LARGE SCALE GENOMIC DNA]</scope>
    <source>
        <strain evidence="7 8">DSM 27063</strain>
    </source>
</reference>
<dbReference type="HAMAP" id="MF_01151">
    <property type="entry name" value="GrpE"/>
    <property type="match status" value="1"/>
</dbReference>
<evidence type="ECO:0000313" key="8">
    <source>
        <dbReference type="Proteomes" id="UP000184050"/>
    </source>
</evidence>
<dbReference type="GO" id="GO:0051087">
    <property type="term" value="F:protein-folding chaperone binding"/>
    <property type="evidence" value="ECO:0007669"/>
    <property type="project" value="InterPro"/>
</dbReference>
<dbReference type="SUPFAM" id="SSF51064">
    <property type="entry name" value="Head domain of nucleotide exchange factor GrpE"/>
    <property type="match status" value="1"/>
</dbReference>
<comment type="subcellular location">
    <subcellularLocation>
        <location evidence="3">Cytoplasm</location>
    </subcellularLocation>
</comment>
<evidence type="ECO:0000256" key="3">
    <source>
        <dbReference type="HAMAP-Rule" id="MF_01151"/>
    </source>
</evidence>
<dbReference type="GO" id="GO:0006457">
    <property type="term" value="P:protein folding"/>
    <property type="evidence" value="ECO:0007669"/>
    <property type="project" value="InterPro"/>
</dbReference>
<dbReference type="Proteomes" id="UP000184050">
    <property type="component" value="Unassembled WGS sequence"/>
</dbReference>
<dbReference type="GO" id="GO:0005737">
    <property type="term" value="C:cytoplasm"/>
    <property type="evidence" value="ECO:0007669"/>
    <property type="project" value="UniProtKB-SubCell"/>
</dbReference>
<evidence type="ECO:0000256" key="2">
    <source>
        <dbReference type="ARBA" id="ARBA00023186"/>
    </source>
</evidence>
<organism evidence="7 8">
    <name type="scientific">Tangfeifania diversioriginum</name>
    <dbReference type="NCBI Taxonomy" id="1168035"/>
    <lineage>
        <taxon>Bacteria</taxon>
        <taxon>Pseudomonadati</taxon>
        <taxon>Bacteroidota</taxon>
        <taxon>Bacteroidia</taxon>
        <taxon>Marinilabiliales</taxon>
        <taxon>Prolixibacteraceae</taxon>
        <taxon>Tangfeifania</taxon>
    </lineage>
</organism>
<proteinExistence type="inferred from homology"/>
<dbReference type="CDD" id="cd00446">
    <property type="entry name" value="GrpE"/>
    <property type="match status" value="1"/>
</dbReference>
<dbReference type="PRINTS" id="PR00773">
    <property type="entry name" value="GRPEPROTEIN"/>
</dbReference>
<dbReference type="GO" id="GO:0000774">
    <property type="term" value="F:adenyl-nucleotide exchange factor activity"/>
    <property type="evidence" value="ECO:0007669"/>
    <property type="project" value="InterPro"/>
</dbReference>
<dbReference type="RefSeq" id="WP_073173327.1">
    <property type="nucleotide sequence ID" value="NZ_FQZE01000040.1"/>
</dbReference>
<dbReference type="PROSITE" id="PS01071">
    <property type="entry name" value="GRPE"/>
    <property type="match status" value="1"/>
</dbReference>
<dbReference type="InterPro" id="IPR000740">
    <property type="entry name" value="GrpE"/>
</dbReference>
<feature type="region of interest" description="Disordered" evidence="6">
    <location>
        <begin position="1"/>
        <end position="66"/>
    </location>
</feature>
<accession>A0A1M6N9D2</accession>
<dbReference type="InterPro" id="IPR009012">
    <property type="entry name" value="GrpE_head"/>
</dbReference>
<evidence type="ECO:0000256" key="1">
    <source>
        <dbReference type="ARBA" id="ARBA00009054"/>
    </source>
</evidence>
<keyword evidence="8" id="KW-1185">Reference proteome</keyword>
<feature type="compositionally biased region" description="Basic and acidic residues" evidence="6">
    <location>
        <begin position="1"/>
        <end position="16"/>
    </location>
</feature>
<dbReference type="AlphaFoldDB" id="A0A1M6N9D2"/>
<dbReference type="Gene3D" id="2.30.22.10">
    <property type="entry name" value="Head domain of nucleotide exchange factor GrpE"/>
    <property type="match status" value="1"/>
</dbReference>
<keyword evidence="3" id="KW-0963">Cytoplasm</keyword>
<dbReference type="EMBL" id="FQZE01000040">
    <property type="protein sequence ID" value="SHJ92292.1"/>
    <property type="molecule type" value="Genomic_DNA"/>
</dbReference>
<dbReference type="PANTHER" id="PTHR21237:SF23">
    <property type="entry name" value="GRPE PROTEIN HOMOLOG, MITOCHONDRIAL"/>
    <property type="match status" value="1"/>
</dbReference>
<name>A0A1M6N9D2_9BACT</name>
<gene>
    <name evidence="3" type="primary">grpE</name>
    <name evidence="7" type="ORF">SAMN05444280_14036</name>
</gene>
<keyword evidence="3 4" id="KW-0346">Stress response</keyword>